<reference evidence="1" key="1">
    <citation type="journal article" date="2022" name="bioRxiv">
        <title>Population genetic analysis of Ophidiomyces ophidiicola, the causative agent of snake fungal disease, indicates recent introductions to the USA.</title>
        <authorList>
            <person name="Ladner J.T."/>
            <person name="Palmer J.M."/>
            <person name="Ettinger C.L."/>
            <person name="Stajich J.E."/>
            <person name="Farrell T.M."/>
            <person name="Glorioso B.M."/>
            <person name="Lawson B."/>
            <person name="Price S.J."/>
            <person name="Stengle A.G."/>
            <person name="Grear D.A."/>
            <person name="Lorch J.M."/>
        </authorList>
    </citation>
    <scope>NUCLEOTIDE SEQUENCE</scope>
    <source>
        <strain evidence="1">NWHC 24266-5</strain>
    </source>
</reference>
<evidence type="ECO:0000313" key="1">
    <source>
        <dbReference type="EMBL" id="KAI2383105.1"/>
    </source>
</evidence>
<protein>
    <submittedName>
        <fullName evidence="1">Uncharacterized protein</fullName>
    </submittedName>
</protein>
<gene>
    <name evidence="1" type="ORF">LOY88_005485</name>
</gene>
<dbReference type="EMBL" id="JALBCA010000099">
    <property type="protein sequence ID" value="KAI2383105.1"/>
    <property type="molecule type" value="Genomic_DNA"/>
</dbReference>
<name>A0ACB8UR54_9EURO</name>
<proteinExistence type="predicted"/>
<sequence>MAGSSESNDTDMSDDEPIEYLATARAKRSTAGKHMGSLIDAEADDDLALLFAEDEEDEEFTFGEEEGDEIEGEGEPEAAAGDDADDMQLDSSSDEEDQGPSAQVDELEGEKELEKEAKADRLAKKRKAHDSLRLTALRKRVRIDPSAASQSLSKSASRYRKRSERISWLPAADDGPTRSSSRKQTIRNKELTHARLKDSEKKRIRLIATMEEAAKRKEHNKPKRMTQMEKLAEAEKTERVNSKTLNRWEEMEKKRSEEQQAKLEALQNRRLEGPVATWWSGPSKWVNDRLSQVGIKTYFRSDSSNRKKRAKDTEGEEPPNDSKPEEPPQEDAAEEDARPEETAPETAPETPVPQVENKKQLPKNYYGEGVAFLDGIHIYASMEEAHHHRPPKDAPSPTDKEEPQRVATNGTKLSVATPKTNPTGDTAEKESPATASTTEAGPPSSSPHVPGSNSSAATKPHQPLLQAFLKSSQNKKSADAASAPSAPMAPSRPALPVPKVVIYTRNYVILQDFDDASSQDRNDYNVLLNSRKPQKLQKPTPEYCPVTGRPGHYRDPQTGISYADSQAYREVRQVLTGRYAWSGFLGCFVGQLGAGARGVPERFLAPNAAPPKEFLATPTGTRAGSESESAVGDGAAGGKG</sequence>
<accession>A0ACB8UR54</accession>
<comment type="caution">
    <text evidence="1">The sequence shown here is derived from an EMBL/GenBank/DDBJ whole genome shotgun (WGS) entry which is preliminary data.</text>
</comment>
<organism evidence="1">
    <name type="scientific">Ophidiomyces ophidiicola</name>
    <dbReference type="NCBI Taxonomy" id="1387563"/>
    <lineage>
        <taxon>Eukaryota</taxon>
        <taxon>Fungi</taxon>
        <taxon>Dikarya</taxon>
        <taxon>Ascomycota</taxon>
        <taxon>Pezizomycotina</taxon>
        <taxon>Eurotiomycetes</taxon>
        <taxon>Eurotiomycetidae</taxon>
        <taxon>Onygenales</taxon>
        <taxon>Onygenaceae</taxon>
        <taxon>Ophidiomyces</taxon>
    </lineage>
</organism>